<comment type="subcellular location">
    <subcellularLocation>
        <location evidence="1">Nucleus</location>
    </subcellularLocation>
</comment>
<evidence type="ECO:0000256" key="5">
    <source>
        <dbReference type="ARBA" id="ARBA00033464"/>
    </source>
</evidence>
<sequence length="274" mass="29677">MAAKAGGARVLVAKGLVGGDDGHARQFLTLVDPRTGLPACYLLAGGCLQELNWFKQQYSSWLVGDSVVADGGMYLGTPVDPLLLLMPLLEKARAQQNVFQDLEQIVSMADSPSAHLLAELLAGSGQLACLCDVKQAGGQTYYRLNDDLVLAWLRLKVDQAKQWLLESPAAAFSGMDDLGLTAYVSGLLGEYLAQHWQERLAQALDLPEEMPQPAHPPPSSDWDAPPTEKKVRLDPKEAAKLKAAESRQANKQAKLAKEASGMRKLSSFFAPRPK</sequence>
<dbReference type="Pfam" id="PF09468">
    <property type="entry name" value="RNase_H2-Ydr279"/>
    <property type="match status" value="1"/>
</dbReference>
<dbReference type="OrthoDB" id="29098at2759"/>
<dbReference type="InterPro" id="IPR019024">
    <property type="entry name" value="RNase_H2_suB_wHTH"/>
</dbReference>
<dbReference type="InterPro" id="IPR041195">
    <property type="entry name" value="Rnh202_N"/>
</dbReference>
<dbReference type="AlphaFoldDB" id="A0A2P6V2U9"/>
<evidence type="ECO:0000313" key="10">
    <source>
        <dbReference type="Proteomes" id="UP000239649"/>
    </source>
</evidence>
<dbReference type="GO" id="GO:0032299">
    <property type="term" value="C:ribonuclease H2 complex"/>
    <property type="evidence" value="ECO:0007669"/>
    <property type="project" value="InterPro"/>
</dbReference>
<comment type="caution">
    <text evidence="9">The sequence shown here is derived from an EMBL/GenBank/DDBJ whole genome shotgun (WGS) entry which is preliminary data.</text>
</comment>
<dbReference type="GO" id="GO:0006401">
    <property type="term" value="P:RNA catabolic process"/>
    <property type="evidence" value="ECO:0007669"/>
    <property type="project" value="TreeGrafter"/>
</dbReference>
<dbReference type="PANTHER" id="PTHR13383">
    <property type="entry name" value="RIBONUCLEASE H2 SUBUNIT B"/>
    <property type="match status" value="1"/>
</dbReference>
<comment type="function">
    <text evidence="4">Non catalytic subunit of RNase H2, an endonuclease that specifically degrades the RNA of RNA:DNA hybrids. Participates in DNA replication, possibly by mediating the removal of lagging-strand Okazaki fragment RNA primers during DNA replication. Mediates the excision of single ribonucleotides from DNA:RNA duplexes.</text>
</comment>
<evidence type="ECO:0000256" key="4">
    <source>
        <dbReference type="ARBA" id="ARBA00024778"/>
    </source>
</evidence>
<protein>
    <recommendedName>
        <fullName evidence="2">Ribonuclease H2 subunit B</fullName>
    </recommendedName>
    <alternativeName>
        <fullName evidence="5">Ribonuclease HI subunit B</fullName>
    </alternativeName>
</protein>
<evidence type="ECO:0000259" key="7">
    <source>
        <dbReference type="Pfam" id="PF09468"/>
    </source>
</evidence>
<evidence type="ECO:0000256" key="6">
    <source>
        <dbReference type="SAM" id="MobiDB-lite"/>
    </source>
</evidence>
<gene>
    <name evidence="9" type="ORF">C2E20_7932</name>
</gene>
<dbReference type="Gene3D" id="1.10.20.120">
    <property type="match status" value="1"/>
</dbReference>
<keyword evidence="3" id="KW-0539">Nucleus</keyword>
<proteinExistence type="predicted"/>
<evidence type="ECO:0000256" key="1">
    <source>
        <dbReference type="ARBA" id="ARBA00004123"/>
    </source>
</evidence>
<evidence type="ECO:0000256" key="2">
    <source>
        <dbReference type="ARBA" id="ARBA00019062"/>
    </source>
</evidence>
<reference evidence="9 10" key="1">
    <citation type="journal article" date="2018" name="Plant J.">
        <title>Genome sequences of Chlorella sorokiniana UTEX 1602 and Micractinium conductrix SAG 241.80: implications to maltose excretion by a green alga.</title>
        <authorList>
            <person name="Arriola M.B."/>
            <person name="Velmurugan N."/>
            <person name="Zhang Y."/>
            <person name="Plunkett M.H."/>
            <person name="Hondzo H."/>
            <person name="Barney B.M."/>
        </authorList>
    </citation>
    <scope>NUCLEOTIDE SEQUENCE [LARGE SCALE GENOMIC DNA]</scope>
    <source>
        <strain evidence="9 10">SAG 241.80</strain>
    </source>
</reference>
<feature type="domain" description="Ribonuclease H2 subunit B wHTH" evidence="7">
    <location>
        <begin position="84"/>
        <end position="161"/>
    </location>
</feature>
<dbReference type="Gene3D" id="2.20.25.530">
    <property type="match status" value="1"/>
</dbReference>
<keyword evidence="10" id="KW-1185">Reference proteome</keyword>
<feature type="domain" description="Rnh202 triple barrel" evidence="8">
    <location>
        <begin position="26"/>
        <end position="80"/>
    </location>
</feature>
<accession>A0A2P6V2U9</accession>
<name>A0A2P6V2U9_9CHLO</name>
<dbReference type="CDD" id="cd09270">
    <property type="entry name" value="RNase_H2-B"/>
    <property type="match status" value="1"/>
</dbReference>
<dbReference type="GO" id="GO:0005654">
    <property type="term" value="C:nucleoplasm"/>
    <property type="evidence" value="ECO:0007669"/>
    <property type="project" value="TreeGrafter"/>
</dbReference>
<evidence type="ECO:0000256" key="3">
    <source>
        <dbReference type="ARBA" id="ARBA00023242"/>
    </source>
</evidence>
<feature type="region of interest" description="Disordered" evidence="6">
    <location>
        <begin position="208"/>
        <end position="274"/>
    </location>
</feature>
<dbReference type="PANTHER" id="PTHR13383:SF11">
    <property type="entry name" value="RIBONUCLEASE H2 SUBUNIT B"/>
    <property type="match status" value="1"/>
</dbReference>
<evidence type="ECO:0000313" key="9">
    <source>
        <dbReference type="EMBL" id="PSC68408.1"/>
    </source>
</evidence>
<dbReference type="InterPro" id="IPR040456">
    <property type="entry name" value="RNase_H2_suB"/>
</dbReference>
<dbReference type="Proteomes" id="UP000239649">
    <property type="component" value="Unassembled WGS sequence"/>
</dbReference>
<evidence type="ECO:0000259" key="8">
    <source>
        <dbReference type="Pfam" id="PF17745"/>
    </source>
</evidence>
<feature type="compositionally biased region" description="Basic and acidic residues" evidence="6">
    <location>
        <begin position="226"/>
        <end position="245"/>
    </location>
</feature>
<dbReference type="Pfam" id="PF17745">
    <property type="entry name" value="Ydr279_N"/>
    <property type="match status" value="1"/>
</dbReference>
<organism evidence="9 10">
    <name type="scientific">Micractinium conductrix</name>
    <dbReference type="NCBI Taxonomy" id="554055"/>
    <lineage>
        <taxon>Eukaryota</taxon>
        <taxon>Viridiplantae</taxon>
        <taxon>Chlorophyta</taxon>
        <taxon>core chlorophytes</taxon>
        <taxon>Trebouxiophyceae</taxon>
        <taxon>Chlorellales</taxon>
        <taxon>Chlorellaceae</taxon>
        <taxon>Chlorella clade</taxon>
        <taxon>Micractinium</taxon>
    </lineage>
</organism>
<dbReference type="EMBL" id="LHPF02000037">
    <property type="protein sequence ID" value="PSC68408.1"/>
    <property type="molecule type" value="Genomic_DNA"/>
</dbReference>
<dbReference type="STRING" id="554055.A0A2P6V2U9"/>